<evidence type="ECO:0000256" key="1">
    <source>
        <dbReference type="ARBA" id="ARBA00023015"/>
    </source>
</evidence>
<protein>
    <submittedName>
        <fullName evidence="5">MarR family winged helix-turn-helix transcriptional regulator</fullName>
    </submittedName>
</protein>
<dbReference type="InterPro" id="IPR036390">
    <property type="entry name" value="WH_DNA-bd_sf"/>
</dbReference>
<dbReference type="InterPro" id="IPR036388">
    <property type="entry name" value="WH-like_DNA-bd_sf"/>
</dbReference>
<proteinExistence type="predicted"/>
<accession>A0AAJ1IL70</accession>
<dbReference type="PROSITE" id="PS50995">
    <property type="entry name" value="HTH_MARR_2"/>
    <property type="match status" value="1"/>
</dbReference>
<dbReference type="Pfam" id="PF12802">
    <property type="entry name" value="MarR_2"/>
    <property type="match status" value="1"/>
</dbReference>
<dbReference type="SMART" id="SM00347">
    <property type="entry name" value="HTH_MARR"/>
    <property type="match status" value="1"/>
</dbReference>
<comment type="caution">
    <text evidence="5">The sequence shown here is derived from an EMBL/GenBank/DDBJ whole genome shotgun (WGS) entry which is preliminary data.</text>
</comment>
<dbReference type="AlphaFoldDB" id="A0AAJ1IL70"/>
<keyword evidence="2" id="KW-0238">DNA-binding</keyword>
<evidence type="ECO:0000313" key="6">
    <source>
        <dbReference type="Proteomes" id="UP001221217"/>
    </source>
</evidence>
<keyword evidence="3" id="KW-0804">Transcription</keyword>
<feature type="domain" description="HTH marR-type" evidence="4">
    <location>
        <begin position="4"/>
        <end position="136"/>
    </location>
</feature>
<evidence type="ECO:0000256" key="3">
    <source>
        <dbReference type="ARBA" id="ARBA00023163"/>
    </source>
</evidence>
<dbReference type="PANTHER" id="PTHR42756:SF2">
    <property type="entry name" value="MARR FAMILY REGULATORY PROTEIN"/>
    <property type="match status" value="1"/>
</dbReference>
<reference evidence="5 6" key="1">
    <citation type="submission" date="2022-12" db="EMBL/GenBank/DDBJ databases">
        <title>Metagenome assembled genome from gulf of manar.</title>
        <authorList>
            <person name="Kohli P."/>
            <person name="Pk S."/>
            <person name="Venkata Ramana C."/>
            <person name="Sasikala C."/>
        </authorList>
    </citation>
    <scope>NUCLEOTIDE SEQUENCE [LARGE SCALE GENOMIC DNA]</scope>
    <source>
        <strain evidence="5">JB008</strain>
    </source>
</reference>
<evidence type="ECO:0000259" key="4">
    <source>
        <dbReference type="PROSITE" id="PS50995"/>
    </source>
</evidence>
<organism evidence="5 6">
    <name type="scientific">Candidatus Thalassospirochaeta sargassi</name>
    <dbReference type="NCBI Taxonomy" id="3119039"/>
    <lineage>
        <taxon>Bacteria</taxon>
        <taxon>Pseudomonadati</taxon>
        <taxon>Spirochaetota</taxon>
        <taxon>Spirochaetia</taxon>
        <taxon>Spirochaetales</taxon>
        <taxon>Spirochaetaceae</taxon>
        <taxon>Candidatus Thalassospirochaeta</taxon>
    </lineage>
</organism>
<dbReference type="EMBL" id="JAQQAL010000040">
    <property type="protein sequence ID" value="MDC7228051.1"/>
    <property type="molecule type" value="Genomic_DNA"/>
</dbReference>
<dbReference type="InterPro" id="IPR000835">
    <property type="entry name" value="HTH_MarR-typ"/>
</dbReference>
<evidence type="ECO:0000313" key="5">
    <source>
        <dbReference type="EMBL" id="MDC7228051.1"/>
    </source>
</evidence>
<dbReference type="PRINTS" id="PR00598">
    <property type="entry name" value="HTHMARR"/>
</dbReference>
<dbReference type="GO" id="GO:0003700">
    <property type="term" value="F:DNA-binding transcription factor activity"/>
    <property type="evidence" value="ECO:0007669"/>
    <property type="project" value="InterPro"/>
</dbReference>
<dbReference type="Proteomes" id="UP001221217">
    <property type="component" value="Unassembled WGS sequence"/>
</dbReference>
<name>A0AAJ1IL70_9SPIO</name>
<evidence type="ECO:0000256" key="2">
    <source>
        <dbReference type="ARBA" id="ARBA00023125"/>
    </source>
</evidence>
<dbReference type="PANTHER" id="PTHR42756">
    <property type="entry name" value="TRANSCRIPTIONAL REGULATOR, MARR"/>
    <property type="match status" value="1"/>
</dbReference>
<dbReference type="SUPFAM" id="SSF46785">
    <property type="entry name" value="Winged helix' DNA-binding domain"/>
    <property type="match status" value="1"/>
</dbReference>
<dbReference type="GO" id="GO:0003677">
    <property type="term" value="F:DNA binding"/>
    <property type="evidence" value="ECO:0007669"/>
    <property type="project" value="UniProtKB-KW"/>
</dbReference>
<keyword evidence="1" id="KW-0805">Transcription regulation</keyword>
<dbReference type="Gene3D" id="1.10.10.10">
    <property type="entry name" value="Winged helix-like DNA-binding domain superfamily/Winged helix DNA-binding domain"/>
    <property type="match status" value="1"/>
</dbReference>
<gene>
    <name evidence="5" type="ORF">PQJ61_14910</name>
</gene>
<sequence>MHIYTSPGHYISAIYRHLQIYLNREFASLGFGSGQYLFFNHISHHEGITQKELSRRLSIDKATTAKAVHKLTEKGYIEQRQSKTDKRFNNLYLTEQGRTILPEVREILKQTIEILQRGMTDSEGETALKLMHVMLGNITDETTRVRSKDE</sequence>